<comment type="caution">
    <text evidence="2">The sequence shown here is derived from an EMBL/GenBank/DDBJ whole genome shotgun (WGS) entry which is preliminary data.</text>
</comment>
<protein>
    <submittedName>
        <fullName evidence="2">GNAT family N-acetyltransferase</fullName>
    </submittedName>
</protein>
<feature type="domain" description="N-acetyltransferase" evidence="1">
    <location>
        <begin position="5"/>
        <end position="199"/>
    </location>
</feature>
<dbReference type="Proteomes" id="UP000193933">
    <property type="component" value="Unassembled WGS sequence"/>
</dbReference>
<dbReference type="PANTHER" id="PTHR13170">
    <property type="entry name" value="O-GLCNACASE"/>
    <property type="match status" value="1"/>
</dbReference>
<name>A0A1X1BQW8_9GAMM</name>
<gene>
    <name evidence="2" type="ORF">HA41_19540</name>
</gene>
<organism evidence="2 3">
    <name type="scientific">Pantoea conspicua</name>
    <dbReference type="NCBI Taxonomy" id="472705"/>
    <lineage>
        <taxon>Bacteria</taxon>
        <taxon>Pseudomonadati</taxon>
        <taxon>Pseudomonadota</taxon>
        <taxon>Gammaproteobacteria</taxon>
        <taxon>Enterobacterales</taxon>
        <taxon>Erwiniaceae</taxon>
        <taxon>Pantoea</taxon>
    </lineage>
</organism>
<dbReference type="GO" id="GO:0016747">
    <property type="term" value="F:acyltransferase activity, transferring groups other than amino-acyl groups"/>
    <property type="evidence" value="ECO:0007669"/>
    <property type="project" value="InterPro"/>
</dbReference>
<keyword evidence="2" id="KW-0808">Transferase</keyword>
<keyword evidence="3" id="KW-1185">Reference proteome</keyword>
<dbReference type="EMBL" id="MLFN01000128">
    <property type="protein sequence ID" value="ORM50473.1"/>
    <property type="molecule type" value="Genomic_DNA"/>
</dbReference>
<proteinExistence type="predicted"/>
<dbReference type="Gene3D" id="3.40.630.30">
    <property type="match status" value="1"/>
</dbReference>
<evidence type="ECO:0000313" key="3">
    <source>
        <dbReference type="Proteomes" id="UP000193933"/>
    </source>
</evidence>
<accession>A0A1X1BQW8</accession>
<dbReference type="Pfam" id="PF00583">
    <property type="entry name" value="Acetyltransf_1"/>
    <property type="match status" value="1"/>
</dbReference>
<evidence type="ECO:0000313" key="2">
    <source>
        <dbReference type="EMBL" id="ORM50473.1"/>
    </source>
</evidence>
<sequence>MANQGVIRPATPADYPALYRICLETADAGGDARALYSDPDYPGQRFAVPYARFAPDFAFVLEIGGEVRGYVVAAPDTRAFEAQLEAQWWPLLQQHYQQRHADAPLDGKILDAIRHPDRAADALVTQWPAHLHINLLPAAQKGGWGRKMIEHQLAALRAAGVSGVHLGVSLQNEQVCAFYQRMGFTPIMRSNAIYMGQLL</sequence>
<dbReference type="OrthoDB" id="8593648at2"/>
<dbReference type="PANTHER" id="PTHR13170:SF16">
    <property type="entry name" value="PROTEIN O-GLCNACASE"/>
    <property type="match status" value="1"/>
</dbReference>
<dbReference type="InterPro" id="IPR016181">
    <property type="entry name" value="Acyl_CoA_acyltransferase"/>
</dbReference>
<evidence type="ECO:0000259" key="1">
    <source>
        <dbReference type="PROSITE" id="PS51186"/>
    </source>
</evidence>
<reference evidence="2 3" key="1">
    <citation type="journal article" date="2017" name="Antonie Van Leeuwenhoek">
        <title>Phylogenomic resolution of the bacterial genus Pantoea and its relationship with Erwinia and Tatumella.</title>
        <authorList>
            <person name="Palmer M."/>
            <person name="Steenkamp E.T."/>
            <person name="Coetzee M.P."/>
            <person name="Chan W.Y."/>
            <person name="van Zyl E."/>
            <person name="De Maayer P."/>
            <person name="Coutinho T.A."/>
            <person name="Blom J."/>
            <person name="Smits T.H."/>
            <person name="Duffy B."/>
            <person name="Venter S.N."/>
        </authorList>
    </citation>
    <scope>NUCLEOTIDE SEQUENCE [LARGE SCALE GENOMIC DNA]</scope>
    <source>
        <strain evidence="2 3">LMG 24534</strain>
    </source>
</reference>
<dbReference type="InterPro" id="IPR051822">
    <property type="entry name" value="Glycosyl_Hydrolase_84"/>
</dbReference>
<dbReference type="InterPro" id="IPR000182">
    <property type="entry name" value="GNAT_dom"/>
</dbReference>
<dbReference type="PROSITE" id="PS51186">
    <property type="entry name" value="GNAT"/>
    <property type="match status" value="1"/>
</dbReference>
<dbReference type="AlphaFoldDB" id="A0A1X1BQW8"/>
<dbReference type="SUPFAM" id="SSF55729">
    <property type="entry name" value="Acyl-CoA N-acyltransferases (Nat)"/>
    <property type="match status" value="1"/>
</dbReference>
<dbReference type="STRING" id="472705.GCA_001743465_04076"/>
<dbReference type="RefSeq" id="WP_094122206.1">
    <property type="nucleotide sequence ID" value="NZ_MLFN01000128.1"/>
</dbReference>